<dbReference type="InterPro" id="IPR041222">
    <property type="entry name" value="PriA_3primeBD"/>
</dbReference>
<dbReference type="CDD" id="cd18804">
    <property type="entry name" value="SF2_C_priA"/>
    <property type="match status" value="1"/>
</dbReference>
<feature type="binding site" evidence="12">
    <location>
        <position position="527"/>
    </location>
    <ligand>
        <name>Zn(2+)</name>
        <dbReference type="ChEBI" id="CHEBI:29105"/>
        <label>1</label>
    </ligand>
</feature>
<dbReference type="GO" id="GO:0003677">
    <property type="term" value="F:DNA binding"/>
    <property type="evidence" value="ECO:0007669"/>
    <property type="project" value="UniProtKB-UniRule"/>
</dbReference>
<dbReference type="SMART" id="SM00490">
    <property type="entry name" value="HELICc"/>
    <property type="match status" value="1"/>
</dbReference>
<keyword evidence="4 12" id="KW-0547">Nucleotide-binding</keyword>
<keyword evidence="3 12" id="KW-0479">Metal-binding</keyword>
<dbReference type="Pfam" id="PF00270">
    <property type="entry name" value="DEAD"/>
    <property type="match status" value="1"/>
</dbReference>
<keyword evidence="16" id="KW-1185">Reference proteome</keyword>
<evidence type="ECO:0000256" key="4">
    <source>
        <dbReference type="ARBA" id="ARBA00022741"/>
    </source>
</evidence>
<keyword evidence="6 12" id="KW-0347">Helicase</keyword>
<dbReference type="InterPro" id="IPR014001">
    <property type="entry name" value="Helicase_ATP-bd"/>
</dbReference>
<dbReference type="GO" id="GO:0006310">
    <property type="term" value="P:DNA recombination"/>
    <property type="evidence" value="ECO:0007669"/>
    <property type="project" value="InterPro"/>
</dbReference>
<evidence type="ECO:0000313" key="16">
    <source>
        <dbReference type="Proteomes" id="UP000190285"/>
    </source>
</evidence>
<evidence type="ECO:0000256" key="1">
    <source>
        <dbReference type="ARBA" id="ARBA00022515"/>
    </source>
</evidence>
<dbReference type="Gene3D" id="3.40.50.300">
    <property type="entry name" value="P-loop containing nucleotide triphosphate hydrolases"/>
    <property type="match status" value="2"/>
</dbReference>
<evidence type="ECO:0000256" key="10">
    <source>
        <dbReference type="ARBA" id="ARBA00023235"/>
    </source>
</evidence>
<dbReference type="GO" id="GO:0006270">
    <property type="term" value="P:DNA replication initiation"/>
    <property type="evidence" value="ECO:0007669"/>
    <property type="project" value="TreeGrafter"/>
</dbReference>
<feature type="domain" description="Helicase ATP-binding" evidence="13">
    <location>
        <begin position="299"/>
        <end position="465"/>
    </location>
</feature>
<evidence type="ECO:0000256" key="8">
    <source>
        <dbReference type="ARBA" id="ARBA00022840"/>
    </source>
</evidence>
<dbReference type="GO" id="GO:0006269">
    <property type="term" value="P:DNA replication, synthesis of primer"/>
    <property type="evidence" value="ECO:0007669"/>
    <property type="project" value="UniProtKB-KW"/>
</dbReference>
<dbReference type="PANTHER" id="PTHR30580">
    <property type="entry name" value="PRIMOSOMAL PROTEIN N"/>
    <property type="match status" value="1"/>
</dbReference>
<dbReference type="SUPFAM" id="SSF52540">
    <property type="entry name" value="P-loop containing nucleoside triphosphate hydrolases"/>
    <property type="match status" value="2"/>
</dbReference>
<dbReference type="EMBL" id="FUZT01000015">
    <property type="protein sequence ID" value="SKC87240.1"/>
    <property type="molecule type" value="Genomic_DNA"/>
</dbReference>
<evidence type="ECO:0000256" key="11">
    <source>
        <dbReference type="ARBA" id="ARBA00048988"/>
    </source>
</evidence>
<keyword evidence="10 12" id="KW-0413">Isomerase</keyword>
<feature type="domain" description="Helicase C-terminal" evidence="14">
    <location>
        <begin position="562"/>
        <end position="714"/>
    </location>
</feature>
<evidence type="ECO:0000256" key="5">
    <source>
        <dbReference type="ARBA" id="ARBA00022801"/>
    </source>
</evidence>
<dbReference type="HAMAP" id="MF_00983">
    <property type="entry name" value="PriA"/>
    <property type="match status" value="1"/>
</dbReference>
<dbReference type="Pfam" id="PF00271">
    <property type="entry name" value="Helicase_C"/>
    <property type="match status" value="1"/>
</dbReference>
<name>A0A1T5MG85_9FIRM</name>
<comment type="catalytic activity">
    <reaction evidence="11 12">
        <text>ATP + H2O = ADP + phosphate + H(+)</text>
        <dbReference type="Rhea" id="RHEA:13065"/>
        <dbReference type="ChEBI" id="CHEBI:15377"/>
        <dbReference type="ChEBI" id="CHEBI:15378"/>
        <dbReference type="ChEBI" id="CHEBI:30616"/>
        <dbReference type="ChEBI" id="CHEBI:43474"/>
        <dbReference type="ChEBI" id="CHEBI:456216"/>
        <dbReference type="EC" id="5.6.2.4"/>
    </reaction>
</comment>
<accession>A0A1T5MG85</accession>
<dbReference type="STRING" id="36842.SAMN02194393_04675"/>
<evidence type="ECO:0000256" key="7">
    <source>
        <dbReference type="ARBA" id="ARBA00022833"/>
    </source>
</evidence>
<evidence type="ECO:0000256" key="6">
    <source>
        <dbReference type="ARBA" id="ARBA00022806"/>
    </source>
</evidence>
<evidence type="ECO:0000256" key="9">
    <source>
        <dbReference type="ARBA" id="ARBA00023125"/>
    </source>
</evidence>
<proteinExistence type="inferred from homology"/>
<feature type="binding site" evidence="12">
    <location>
        <position position="570"/>
    </location>
    <ligand>
        <name>Zn(2+)</name>
        <dbReference type="ChEBI" id="CHEBI:29105"/>
        <label>1</label>
    </ligand>
</feature>
<keyword evidence="9 12" id="KW-0238">DNA-binding</keyword>
<dbReference type="NCBIfam" id="NF004066">
    <property type="entry name" value="PRK05580.1-3"/>
    <property type="match status" value="1"/>
</dbReference>
<keyword evidence="8 12" id="KW-0067">ATP-binding</keyword>
<dbReference type="GO" id="GO:0008270">
    <property type="term" value="F:zinc ion binding"/>
    <property type="evidence" value="ECO:0007669"/>
    <property type="project" value="UniProtKB-UniRule"/>
</dbReference>
<dbReference type="AlphaFoldDB" id="A0A1T5MG85"/>
<evidence type="ECO:0000256" key="2">
    <source>
        <dbReference type="ARBA" id="ARBA00022705"/>
    </source>
</evidence>
<dbReference type="GO" id="GO:0006302">
    <property type="term" value="P:double-strand break repair"/>
    <property type="evidence" value="ECO:0007669"/>
    <property type="project" value="InterPro"/>
</dbReference>
<dbReference type="GO" id="GO:1990077">
    <property type="term" value="C:primosome complex"/>
    <property type="evidence" value="ECO:0007669"/>
    <property type="project" value="UniProtKB-UniRule"/>
</dbReference>
<feature type="binding site" evidence="12">
    <location>
        <position position="567"/>
    </location>
    <ligand>
        <name>Zn(2+)</name>
        <dbReference type="ChEBI" id="CHEBI:29105"/>
        <label>1</label>
    </ligand>
</feature>
<comment type="catalytic activity">
    <reaction evidence="12">
        <text>Couples ATP hydrolysis with the unwinding of duplex DNA by translocating in the 3'-5' direction.</text>
        <dbReference type="EC" id="5.6.2.4"/>
    </reaction>
</comment>
<keyword evidence="5 12" id="KW-0378">Hydrolase</keyword>
<keyword evidence="2 12" id="KW-0235">DNA replication</keyword>
<dbReference type="InterPro" id="IPR005259">
    <property type="entry name" value="PriA"/>
</dbReference>
<dbReference type="Gene3D" id="3.40.1440.60">
    <property type="entry name" value="PriA, 3(prime) DNA-binding domain"/>
    <property type="match status" value="1"/>
</dbReference>
<dbReference type="Pfam" id="PF18319">
    <property type="entry name" value="Zn_ribbon_PriA"/>
    <property type="match status" value="1"/>
</dbReference>
<dbReference type="OrthoDB" id="9759544at2"/>
<keyword evidence="7 12" id="KW-0862">Zinc</keyword>
<evidence type="ECO:0000256" key="3">
    <source>
        <dbReference type="ARBA" id="ARBA00022723"/>
    </source>
</evidence>
<dbReference type="SMART" id="SM00487">
    <property type="entry name" value="DEXDc"/>
    <property type="match status" value="1"/>
</dbReference>
<comment type="similarity">
    <text evidence="12">Belongs to the helicase family. PriA subfamily.</text>
</comment>
<feature type="binding site" evidence="12">
    <location>
        <position position="530"/>
    </location>
    <ligand>
        <name>Zn(2+)</name>
        <dbReference type="ChEBI" id="CHEBI:29105"/>
        <label>1</label>
    </ligand>
</feature>
<dbReference type="PANTHER" id="PTHR30580:SF0">
    <property type="entry name" value="PRIMOSOMAL PROTEIN N"/>
    <property type="match status" value="1"/>
</dbReference>
<dbReference type="FunFam" id="3.40.50.300:FF:000489">
    <property type="entry name" value="Primosome assembly protein PriA"/>
    <property type="match status" value="1"/>
</dbReference>
<dbReference type="EC" id="5.6.2.4" evidence="12"/>
<dbReference type="Pfam" id="PF18074">
    <property type="entry name" value="PriA_C"/>
    <property type="match status" value="1"/>
</dbReference>
<dbReference type="RefSeq" id="WP_079495122.1">
    <property type="nucleotide sequence ID" value="NZ_FUZT01000015.1"/>
</dbReference>
<feature type="binding site" evidence="12">
    <location>
        <position position="536"/>
    </location>
    <ligand>
        <name>Zn(2+)</name>
        <dbReference type="ChEBI" id="CHEBI:29105"/>
        <label>2</label>
    </ligand>
</feature>
<evidence type="ECO:0000313" key="15">
    <source>
        <dbReference type="EMBL" id="SKC87240.1"/>
    </source>
</evidence>
<dbReference type="InterPro" id="IPR041236">
    <property type="entry name" value="PriA_C"/>
</dbReference>
<comment type="cofactor">
    <cofactor evidence="12">
        <name>Zn(2+)</name>
        <dbReference type="ChEBI" id="CHEBI:29105"/>
    </cofactor>
    <text evidence="12">Binds 2 zinc ions per subunit.</text>
</comment>
<dbReference type="GO" id="GO:0016887">
    <property type="term" value="F:ATP hydrolysis activity"/>
    <property type="evidence" value="ECO:0007669"/>
    <property type="project" value="RHEA"/>
</dbReference>
<feature type="binding site" evidence="12">
    <location>
        <position position="557"/>
    </location>
    <ligand>
        <name>Zn(2+)</name>
        <dbReference type="ChEBI" id="CHEBI:29105"/>
        <label>2</label>
    </ligand>
</feature>
<sequence length="829" mass="95955">MGVIEYCNVVVNTGTRATDRLYTYKVPDIFIGKIKIGSKVIIPFGKGNKLLEGFVFELKSDREIKNIKGLKYIKDVLNDDIKLSRAQIKLCNWMRDTYLCSFYDAIQCLIPRGTTLKKKKVYRINPNIIGSLISSDEGFDNENKIIQMLMENKMISHNELIKGIGYNCNKYISRLLNKKIIMVEEKFYSDIKSKYKKVVEVNFDPKKIDKVLSNMSNRAYKQIEILKYIARVKRVELKDVIEKTNTSRAVLNALEKKNLIKVVDEKEYRTPVDIDQIERDKVNKLNWEQEIAYANIMKTIRNHRFEKYLLHGVTGSGKTEVYMQLVNNVIKNNQQAIILVPEISLTPQIVEKFLKRFGENVAVLHSKLSLGERYDQWKKIKNNEISIVIGARSAVFAPCDNLGLIIIDEEHESSYKSEMNPKYHTIDVAEHLCRENNAVLVLGSATPSIESYYKAQKGEYKLLELKNRFNKNPLPRVEIVDMRVELEEGNKAIFSRKLYDSMKNELLSNKQVILFLNRRGYSTFVSCRSCGYVLKCLNCDISLTYHHRKNVAKCHYCGYQREVPRICPECKSKYIKFFGSGTEKVEAYVNKLFPSYRTKRLDIDTTSKKGSLEKIIESFGKREIDILIGTQMVTKGLDFPYVTLVGVLSADITLNLPDYRANERTFQLLTQVAGRAGRHDFEGNVIIQTYSPNNYAVISSKNHDYKDFFNKEIRIRKEFCYPPFYNIVNIIVLGKNERNVIKSANRLFQKIESETGKSKGLNNIQLLGPNPAILGRIKDNYRWQILLKYQSVDHETIKGIINYICNKNKNKYIESNVGLIFDMKPYNIF</sequence>
<dbReference type="NCBIfam" id="TIGR00595">
    <property type="entry name" value="priA"/>
    <property type="match status" value="1"/>
</dbReference>
<keyword evidence="1 12" id="KW-0639">Primosome</keyword>
<evidence type="ECO:0000259" key="13">
    <source>
        <dbReference type="PROSITE" id="PS51192"/>
    </source>
</evidence>
<dbReference type="GO" id="GO:0005524">
    <property type="term" value="F:ATP binding"/>
    <property type="evidence" value="ECO:0007669"/>
    <property type="project" value="UniProtKB-UniRule"/>
</dbReference>
<dbReference type="InterPro" id="IPR001650">
    <property type="entry name" value="Helicase_C-like"/>
</dbReference>
<dbReference type="GO" id="GO:0043138">
    <property type="term" value="F:3'-5' DNA helicase activity"/>
    <property type="evidence" value="ECO:0007669"/>
    <property type="project" value="UniProtKB-EC"/>
</dbReference>
<dbReference type="InterPro" id="IPR011545">
    <property type="entry name" value="DEAD/DEAH_box_helicase_dom"/>
</dbReference>
<evidence type="ECO:0000259" key="14">
    <source>
        <dbReference type="PROSITE" id="PS51194"/>
    </source>
</evidence>
<dbReference type="CDD" id="cd17929">
    <property type="entry name" value="DEXHc_priA"/>
    <property type="match status" value="1"/>
</dbReference>
<organism evidence="15 16">
    <name type="scientific">Maledivibacter halophilus</name>
    <dbReference type="NCBI Taxonomy" id="36842"/>
    <lineage>
        <taxon>Bacteria</taxon>
        <taxon>Bacillati</taxon>
        <taxon>Bacillota</taxon>
        <taxon>Clostridia</taxon>
        <taxon>Peptostreptococcales</taxon>
        <taxon>Caminicellaceae</taxon>
        <taxon>Maledivibacter</taxon>
    </lineage>
</organism>
<evidence type="ECO:0000256" key="12">
    <source>
        <dbReference type="HAMAP-Rule" id="MF_00983"/>
    </source>
</evidence>
<feature type="binding site" evidence="12">
    <location>
        <position position="554"/>
    </location>
    <ligand>
        <name>Zn(2+)</name>
        <dbReference type="ChEBI" id="CHEBI:29105"/>
        <label>2</label>
    </ligand>
</feature>
<protein>
    <recommendedName>
        <fullName evidence="12">Replication restart protein PriA</fullName>
    </recommendedName>
    <alternativeName>
        <fullName evidence="12">ATP-dependent DNA helicase PriA</fullName>
        <ecNumber evidence="12">5.6.2.4</ecNumber>
    </alternativeName>
    <alternativeName>
        <fullName evidence="12">DNA 3'-5' helicase PriA</fullName>
    </alternativeName>
</protein>
<dbReference type="InterPro" id="IPR042115">
    <property type="entry name" value="PriA_3primeBD_sf"/>
</dbReference>
<feature type="binding site" evidence="12">
    <location>
        <position position="539"/>
    </location>
    <ligand>
        <name>Zn(2+)</name>
        <dbReference type="ChEBI" id="CHEBI:29105"/>
        <label>2</label>
    </ligand>
</feature>
<dbReference type="PROSITE" id="PS51192">
    <property type="entry name" value="HELICASE_ATP_BIND_1"/>
    <property type="match status" value="1"/>
</dbReference>
<comment type="function">
    <text evidence="12">Initiates the restart of stalled replication forks, which reloads the replicative helicase on sites other than the origin of replication. Recognizes and binds to abandoned replication forks and remodels them to uncover a helicase loading site. Promotes assembly of the primosome at these replication forks.</text>
</comment>
<gene>
    <name evidence="12" type="primary">priA</name>
    <name evidence="15" type="ORF">SAMN02194393_04675</name>
</gene>
<reference evidence="15 16" key="1">
    <citation type="submission" date="2017-02" db="EMBL/GenBank/DDBJ databases">
        <authorList>
            <person name="Peterson S.W."/>
        </authorList>
    </citation>
    <scope>NUCLEOTIDE SEQUENCE [LARGE SCALE GENOMIC DNA]</scope>
    <source>
        <strain evidence="15 16">M1</strain>
    </source>
</reference>
<dbReference type="Pfam" id="PF17764">
    <property type="entry name" value="PriA_3primeBD"/>
    <property type="match status" value="1"/>
</dbReference>
<dbReference type="PROSITE" id="PS51194">
    <property type="entry name" value="HELICASE_CTER"/>
    <property type="match status" value="1"/>
</dbReference>
<comment type="subunit">
    <text evidence="12">Component of the replication restart primosome.</text>
</comment>
<dbReference type="InterPro" id="IPR027417">
    <property type="entry name" value="P-loop_NTPase"/>
</dbReference>
<dbReference type="InterPro" id="IPR040498">
    <property type="entry name" value="PriA_CRR"/>
</dbReference>
<dbReference type="Proteomes" id="UP000190285">
    <property type="component" value="Unassembled WGS sequence"/>
</dbReference>